<dbReference type="EMBL" id="ML170171">
    <property type="protein sequence ID" value="TDL23219.1"/>
    <property type="molecule type" value="Genomic_DNA"/>
</dbReference>
<protein>
    <recommendedName>
        <fullName evidence="1">FIST domain-containing protein</fullName>
    </recommendedName>
</protein>
<evidence type="ECO:0000259" key="1">
    <source>
        <dbReference type="SMART" id="SM00897"/>
    </source>
</evidence>
<proteinExistence type="predicted"/>
<dbReference type="AlphaFoldDB" id="A0A4Y7Q8K4"/>
<organism evidence="2 3">
    <name type="scientific">Rickenella mellea</name>
    <dbReference type="NCBI Taxonomy" id="50990"/>
    <lineage>
        <taxon>Eukaryota</taxon>
        <taxon>Fungi</taxon>
        <taxon>Dikarya</taxon>
        <taxon>Basidiomycota</taxon>
        <taxon>Agaricomycotina</taxon>
        <taxon>Agaricomycetes</taxon>
        <taxon>Hymenochaetales</taxon>
        <taxon>Rickenellaceae</taxon>
        <taxon>Rickenella</taxon>
    </lineage>
</organism>
<dbReference type="OrthoDB" id="10251508at2759"/>
<reference evidence="2 3" key="1">
    <citation type="submission" date="2018-06" db="EMBL/GenBank/DDBJ databases">
        <title>A transcriptomic atlas of mushroom development highlights an independent origin of complex multicellularity.</title>
        <authorList>
            <consortium name="DOE Joint Genome Institute"/>
            <person name="Krizsan K."/>
            <person name="Almasi E."/>
            <person name="Merenyi Z."/>
            <person name="Sahu N."/>
            <person name="Viragh M."/>
            <person name="Koszo T."/>
            <person name="Mondo S."/>
            <person name="Kiss B."/>
            <person name="Balint B."/>
            <person name="Kues U."/>
            <person name="Barry K."/>
            <person name="Hegedus J.C."/>
            <person name="Henrissat B."/>
            <person name="Johnson J."/>
            <person name="Lipzen A."/>
            <person name="Ohm R."/>
            <person name="Nagy I."/>
            <person name="Pangilinan J."/>
            <person name="Yan J."/>
            <person name="Xiong Y."/>
            <person name="Grigoriev I.V."/>
            <person name="Hibbett D.S."/>
            <person name="Nagy L.G."/>
        </authorList>
    </citation>
    <scope>NUCLEOTIDE SEQUENCE [LARGE SCALE GENOMIC DNA]</scope>
    <source>
        <strain evidence="2 3">SZMC22713</strain>
    </source>
</reference>
<dbReference type="Pfam" id="PF08495">
    <property type="entry name" value="FIST"/>
    <property type="match status" value="1"/>
</dbReference>
<keyword evidence="3" id="KW-1185">Reference proteome</keyword>
<dbReference type="SMART" id="SM00897">
    <property type="entry name" value="FIST"/>
    <property type="match status" value="1"/>
</dbReference>
<evidence type="ECO:0000313" key="2">
    <source>
        <dbReference type="EMBL" id="TDL23219.1"/>
    </source>
</evidence>
<dbReference type="Proteomes" id="UP000294933">
    <property type="component" value="Unassembled WGS sequence"/>
</dbReference>
<accession>A0A4Y7Q8K4</accession>
<feature type="domain" description="FIST" evidence="1">
    <location>
        <begin position="29"/>
        <end position="256"/>
    </location>
</feature>
<dbReference type="VEuPathDB" id="FungiDB:BD410DRAFT_787541"/>
<dbReference type="InterPro" id="IPR013702">
    <property type="entry name" value="FIST_domain_N"/>
</dbReference>
<evidence type="ECO:0000313" key="3">
    <source>
        <dbReference type="Proteomes" id="UP000294933"/>
    </source>
</evidence>
<gene>
    <name evidence="2" type="ORF">BD410DRAFT_787541</name>
</gene>
<name>A0A4Y7Q8K4_9AGAM</name>
<sequence length="429" mass="46906">MSVIHASTTLARSSLGLFDQISRHIPQHRGNVLLYAVSTNTPYLEQIVSMLTALSTESIGCLSRPLLQHSTGSQTSSSLSLAVFKKEHCIPFRANIPGAQPVQVGRWHSFRNPNSRTQDRAGSDEILTSGVNWDELWGRKNVDQPLPDEINAMSDVHSFVFFSDDSHQGLSNSLHRRYPQSNKLGLVSSSTPFVNGKPFSLLRNGTLHTSGAVGLALTGTPPPTSSLSFHGLTPLAAPMVITKWEGNLIHELDGSNPSQLLLNAIRSRGLTGEIMKSDDFFVGMLDSQTADQSKFHRVYRIQSGDPARGSIALESDATPSQNWSVQFLHRPSSERVMLPDGMLQSRSQPNSMSCPPTEFTLGFLADPTDEYVAPAGDAPDIVDDNMHSTRVFHNAFLASSENGFISNIGMDEPPWRCTVPGAFGALRWR</sequence>